<evidence type="ECO:0000313" key="3">
    <source>
        <dbReference type="Proteomes" id="UP000245489"/>
    </source>
</evidence>
<dbReference type="EMBL" id="QGGO01000039">
    <property type="protein sequence ID" value="PWK17028.1"/>
    <property type="molecule type" value="Genomic_DNA"/>
</dbReference>
<gene>
    <name evidence="2" type="ORF">LV89_04582</name>
</gene>
<keyword evidence="3" id="KW-1185">Reference proteome</keyword>
<dbReference type="Pfam" id="PF11138">
    <property type="entry name" value="DUF2911"/>
    <property type="match status" value="1"/>
</dbReference>
<evidence type="ECO:0008006" key="4">
    <source>
        <dbReference type="Google" id="ProtNLM"/>
    </source>
</evidence>
<feature type="chain" id="PRO_5016436148" description="DUF2911 family protein" evidence="1">
    <location>
        <begin position="20"/>
        <end position="173"/>
    </location>
</feature>
<evidence type="ECO:0000256" key="1">
    <source>
        <dbReference type="SAM" id="SignalP"/>
    </source>
</evidence>
<evidence type="ECO:0000313" key="2">
    <source>
        <dbReference type="EMBL" id="PWK17028.1"/>
    </source>
</evidence>
<dbReference type="OrthoDB" id="195456at2"/>
<accession>A0A316DHA8</accession>
<name>A0A316DHA8_9BACT</name>
<dbReference type="Proteomes" id="UP000245489">
    <property type="component" value="Unassembled WGS sequence"/>
</dbReference>
<proteinExistence type="predicted"/>
<dbReference type="RefSeq" id="WP_109745230.1">
    <property type="nucleotide sequence ID" value="NZ_QGGO01000039.1"/>
</dbReference>
<dbReference type="AlphaFoldDB" id="A0A316DHA8"/>
<sequence>MKKLLLLTTLIFSAFISNAQHDMSKDASKMPSPPAKATATVGGATVTVNYHQPAVKGRNVWAGDLAPYGKVWRTGANDATTFEVSKDVTINGKALKAGKYALFTIPGEKEWTIIFNKTVKQWGAYGYKEADDVLRVTAKPEATEMTERFTINAENSGVVTLAWDKVKVPFTVK</sequence>
<keyword evidence="1" id="KW-0732">Signal</keyword>
<reference evidence="2 3" key="1">
    <citation type="submission" date="2018-05" db="EMBL/GenBank/DDBJ databases">
        <title>Genomic Encyclopedia of Archaeal and Bacterial Type Strains, Phase II (KMG-II): from individual species to whole genera.</title>
        <authorList>
            <person name="Goeker M."/>
        </authorList>
    </citation>
    <scope>NUCLEOTIDE SEQUENCE [LARGE SCALE GENOMIC DNA]</scope>
    <source>
        <strain evidence="2 3">DSM 22214</strain>
    </source>
</reference>
<comment type="caution">
    <text evidence="2">The sequence shown here is derived from an EMBL/GenBank/DDBJ whole genome shotgun (WGS) entry which is preliminary data.</text>
</comment>
<dbReference type="InterPro" id="IPR021314">
    <property type="entry name" value="DUF2911"/>
</dbReference>
<feature type="signal peptide" evidence="1">
    <location>
        <begin position="1"/>
        <end position="19"/>
    </location>
</feature>
<protein>
    <recommendedName>
        <fullName evidence="4">DUF2911 family protein</fullName>
    </recommendedName>
</protein>
<organism evidence="2 3">
    <name type="scientific">Arcicella aurantiaca</name>
    <dbReference type="NCBI Taxonomy" id="591202"/>
    <lineage>
        <taxon>Bacteria</taxon>
        <taxon>Pseudomonadati</taxon>
        <taxon>Bacteroidota</taxon>
        <taxon>Cytophagia</taxon>
        <taxon>Cytophagales</taxon>
        <taxon>Flectobacillaceae</taxon>
        <taxon>Arcicella</taxon>
    </lineage>
</organism>